<reference evidence="1 2" key="1">
    <citation type="submission" date="2016-03" db="EMBL/GenBank/DDBJ databases">
        <title>EvidentialGene: Evidence-directed Construction of Genes on Genomes.</title>
        <authorList>
            <person name="Gilbert D.G."/>
            <person name="Choi J.-H."/>
            <person name="Mockaitis K."/>
            <person name="Colbourne J."/>
            <person name="Pfrender M."/>
        </authorList>
    </citation>
    <scope>NUCLEOTIDE SEQUENCE [LARGE SCALE GENOMIC DNA]</scope>
    <source>
        <strain evidence="1 2">Xinb3</strain>
        <tissue evidence="1">Complete organism</tissue>
    </source>
</reference>
<sequence length="69" mass="7777">MVVNEPGGEMERIRQGLLQVKDVASVINPLNASEMKELTETICNPQQVEIPNLVKKYIAVKKFVHLCLE</sequence>
<protein>
    <submittedName>
        <fullName evidence="1">Uncharacterized protein</fullName>
    </submittedName>
</protein>
<dbReference type="Proteomes" id="UP000076858">
    <property type="component" value="Unassembled WGS sequence"/>
</dbReference>
<comment type="caution">
    <text evidence="1">The sequence shown here is derived from an EMBL/GenBank/DDBJ whole genome shotgun (WGS) entry which is preliminary data.</text>
</comment>
<proteinExistence type="predicted"/>
<evidence type="ECO:0000313" key="2">
    <source>
        <dbReference type="Proteomes" id="UP000076858"/>
    </source>
</evidence>
<evidence type="ECO:0000313" key="1">
    <source>
        <dbReference type="EMBL" id="KZR98071.1"/>
    </source>
</evidence>
<dbReference type="AlphaFoldDB" id="A0A164FRC8"/>
<name>A0A164FRC8_9CRUS</name>
<gene>
    <name evidence="1" type="ORF">APZ42_006691</name>
</gene>
<organism evidence="1 2">
    <name type="scientific">Daphnia magna</name>
    <dbReference type="NCBI Taxonomy" id="35525"/>
    <lineage>
        <taxon>Eukaryota</taxon>
        <taxon>Metazoa</taxon>
        <taxon>Ecdysozoa</taxon>
        <taxon>Arthropoda</taxon>
        <taxon>Crustacea</taxon>
        <taxon>Branchiopoda</taxon>
        <taxon>Diplostraca</taxon>
        <taxon>Cladocera</taxon>
        <taxon>Anomopoda</taxon>
        <taxon>Daphniidae</taxon>
        <taxon>Daphnia</taxon>
    </lineage>
</organism>
<keyword evidence="2" id="KW-1185">Reference proteome</keyword>
<accession>A0A164FRC8</accession>
<dbReference type="EMBL" id="LRGB01018551">
    <property type="protein sequence ID" value="KZR98071.1"/>
    <property type="molecule type" value="Genomic_DNA"/>
</dbReference>